<name>A0A8H7A8P4_9EURO</name>
<reference evidence="1" key="1">
    <citation type="submission" date="2020-02" db="EMBL/GenBank/DDBJ databases">
        <authorList>
            <person name="Palmer J.M."/>
        </authorList>
    </citation>
    <scope>NUCLEOTIDE SEQUENCE</scope>
    <source>
        <strain evidence="1">EPUS1.4</strain>
        <tissue evidence="1">Thallus</tissue>
    </source>
</reference>
<gene>
    <name evidence="1" type="ORF">GJ744_005467</name>
</gene>
<evidence type="ECO:0000313" key="2">
    <source>
        <dbReference type="Proteomes" id="UP000606974"/>
    </source>
</evidence>
<organism evidence="1 2">
    <name type="scientific">Endocarpon pusillum</name>
    <dbReference type="NCBI Taxonomy" id="364733"/>
    <lineage>
        <taxon>Eukaryota</taxon>
        <taxon>Fungi</taxon>
        <taxon>Dikarya</taxon>
        <taxon>Ascomycota</taxon>
        <taxon>Pezizomycotina</taxon>
        <taxon>Eurotiomycetes</taxon>
        <taxon>Chaetothyriomycetidae</taxon>
        <taxon>Verrucariales</taxon>
        <taxon>Verrucariaceae</taxon>
        <taxon>Endocarpon</taxon>
    </lineage>
</organism>
<accession>A0A8H7A8P4</accession>
<dbReference type="AlphaFoldDB" id="A0A8H7A8P4"/>
<dbReference type="Proteomes" id="UP000606974">
    <property type="component" value="Unassembled WGS sequence"/>
</dbReference>
<dbReference type="EMBL" id="JAACFV010000237">
    <property type="protein sequence ID" value="KAF7502576.1"/>
    <property type="molecule type" value="Genomic_DNA"/>
</dbReference>
<protein>
    <submittedName>
        <fullName evidence="1">Uncharacterized protein</fullName>
    </submittedName>
</protein>
<keyword evidence="2" id="KW-1185">Reference proteome</keyword>
<proteinExistence type="predicted"/>
<comment type="caution">
    <text evidence="1">The sequence shown here is derived from an EMBL/GenBank/DDBJ whole genome shotgun (WGS) entry which is preliminary data.</text>
</comment>
<evidence type="ECO:0000313" key="1">
    <source>
        <dbReference type="EMBL" id="KAF7502576.1"/>
    </source>
</evidence>
<sequence length="66" mass="7698">MAELGHFHFARSMELKAFRNSIKNIIDYGVDDRLPMIKGVLKEVAINDLDRIEKAKRTRRPSEAER</sequence>